<dbReference type="InterPro" id="IPR027417">
    <property type="entry name" value="P-loop_NTPase"/>
</dbReference>
<keyword evidence="2" id="KW-1185">Reference proteome</keyword>
<proteinExistence type="predicted"/>
<reference evidence="1 2" key="1">
    <citation type="submission" date="2020-10" db="EMBL/GenBank/DDBJ databases">
        <title>Plant Genome Project.</title>
        <authorList>
            <person name="Zhang R.-G."/>
        </authorList>
    </citation>
    <scope>NUCLEOTIDE SEQUENCE [LARGE SCALE GENOMIC DNA]</scope>
    <source>
        <strain evidence="1">FAFU-HL-1</strain>
        <tissue evidence="1">Leaf</tissue>
    </source>
</reference>
<dbReference type="Gene3D" id="3.40.50.300">
    <property type="entry name" value="P-loop containing nucleotide triphosphate hydrolases"/>
    <property type="match status" value="1"/>
</dbReference>
<evidence type="ECO:0000313" key="2">
    <source>
        <dbReference type="Proteomes" id="UP000657918"/>
    </source>
</evidence>
<sequence>MKDGSDTYYRERGIQQLGGQNQRLALAHAILKDLSILLLEEKKATLLQNHKSAAPFFIEAESLWETI</sequence>
<dbReference type="EMBL" id="JADGMS010000016">
    <property type="protein sequence ID" value="KAF9666934.1"/>
    <property type="molecule type" value="Genomic_DNA"/>
</dbReference>
<comment type="caution">
    <text evidence="1">The sequence shown here is derived from an EMBL/GenBank/DDBJ whole genome shotgun (WGS) entry which is preliminary data.</text>
</comment>
<dbReference type="Proteomes" id="UP000657918">
    <property type="component" value="Chromosome 16"/>
</dbReference>
<evidence type="ECO:0000313" key="1">
    <source>
        <dbReference type="EMBL" id="KAF9666934.1"/>
    </source>
</evidence>
<accession>A0A835MK93</accession>
<dbReference type="AlphaFoldDB" id="A0A835MK93"/>
<name>A0A835MK93_9ROSI</name>
<dbReference type="OrthoDB" id="6500128at2759"/>
<gene>
    <name evidence="1" type="ORF">SADUNF_Sadunf16G0280300</name>
</gene>
<evidence type="ECO:0008006" key="3">
    <source>
        <dbReference type="Google" id="ProtNLM"/>
    </source>
</evidence>
<protein>
    <recommendedName>
        <fullName evidence="3">ABC transporter domain-containing protein</fullName>
    </recommendedName>
</protein>
<dbReference type="SUPFAM" id="SSF52540">
    <property type="entry name" value="P-loop containing nucleoside triphosphate hydrolases"/>
    <property type="match status" value="1"/>
</dbReference>
<organism evidence="1 2">
    <name type="scientific">Salix dunnii</name>
    <dbReference type="NCBI Taxonomy" id="1413687"/>
    <lineage>
        <taxon>Eukaryota</taxon>
        <taxon>Viridiplantae</taxon>
        <taxon>Streptophyta</taxon>
        <taxon>Embryophyta</taxon>
        <taxon>Tracheophyta</taxon>
        <taxon>Spermatophyta</taxon>
        <taxon>Magnoliopsida</taxon>
        <taxon>eudicotyledons</taxon>
        <taxon>Gunneridae</taxon>
        <taxon>Pentapetalae</taxon>
        <taxon>rosids</taxon>
        <taxon>fabids</taxon>
        <taxon>Malpighiales</taxon>
        <taxon>Salicaceae</taxon>
        <taxon>Saliceae</taxon>
        <taxon>Salix</taxon>
    </lineage>
</organism>